<dbReference type="PROSITE" id="PS51029">
    <property type="entry name" value="MADF"/>
    <property type="match status" value="1"/>
</dbReference>
<protein>
    <recommendedName>
        <fullName evidence="1">MADF domain-containing protein</fullName>
    </recommendedName>
</protein>
<name>A0A433U6S5_ELYCH</name>
<accession>A0A433U6S5</accession>
<dbReference type="AlphaFoldDB" id="A0A433U6S5"/>
<dbReference type="EMBL" id="RQTK01000055">
    <property type="protein sequence ID" value="RUS89484.1"/>
    <property type="molecule type" value="Genomic_DNA"/>
</dbReference>
<gene>
    <name evidence="2" type="ORF">EGW08_002781</name>
</gene>
<dbReference type="Proteomes" id="UP000271974">
    <property type="component" value="Unassembled WGS sequence"/>
</dbReference>
<proteinExistence type="predicted"/>
<reference evidence="2 3" key="1">
    <citation type="submission" date="2019-01" db="EMBL/GenBank/DDBJ databases">
        <title>A draft genome assembly of the solar-powered sea slug Elysia chlorotica.</title>
        <authorList>
            <person name="Cai H."/>
            <person name="Li Q."/>
            <person name="Fang X."/>
            <person name="Li J."/>
            <person name="Curtis N.E."/>
            <person name="Altenburger A."/>
            <person name="Shibata T."/>
            <person name="Feng M."/>
            <person name="Maeda T."/>
            <person name="Schwartz J.A."/>
            <person name="Shigenobu S."/>
            <person name="Lundholm N."/>
            <person name="Nishiyama T."/>
            <person name="Yang H."/>
            <person name="Hasebe M."/>
            <person name="Li S."/>
            <person name="Pierce S.K."/>
            <person name="Wang J."/>
        </authorList>
    </citation>
    <scope>NUCLEOTIDE SEQUENCE [LARGE SCALE GENOMIC DNA]</scope>
    <source>
        <strain evidence="2">EC2010</strain>
        <tissue evidence="2">Whole organism of an adult</tissue>
    </source>
</reference>
<feature type="domain" description="MADF" evidence="1">
    <location>
        <begin position="7"/>
        <end position="97"/>
    </location>
</feature>
<comment type="caution">
    <text evidence="2">The sequence shown here is derived from an EMBL/GenBank/DDBJ whole genome shotgun (WGS) entry which is preliminary data.</text>
</comment>
<dbReference type="PANTHER" id="PTHR12243:SF67">
    <property type="entry name" value="COREPRESSOR OF PANGOLIN, ISOFORM A-RELATED"/>
    <property type="match status" value="1"/>
</dbReference>
<evidence type="ECO:0000259" key="1">
    <source>
        <dbReference type="PROSITE" id="PS51029"/>
    </source>
</evidence>
<dbReference type="PANTHER" id="PTHR12243">
    <property type="entry name" value="MADF DOMAIN TRANSCRIPTION FACTOR"/>
    <property type="match status" value="1"/>
</dbReference>
<dbReference type="SMART" id="SM00595">
    <property type="entry name" value="MADF"/>
    <property type="match status" value="1"/>
</dbReference>
<evidence type="ECO:0000313" key="3">
    <source>
        <dbReference type="Proteomes" id="UP000271974"/>
    </source>
</evidence>
<organism evidence="2 3">
    <name type="scientific">Elysia chlorotica</name>
    <name type="common">Eastern emerald elysia</name>
    <name type="synonym">Sea slug</name>
    <dbReference type="NCBI Taxonomy" id="188477"/>
    <lineage>
        <taxon>Eukaryota</taxon>
        <taxon>Metazoa</taxon>
        <taxon>Spiralia</taxon>
        <taxon>Lophotrochozoa</taxon>
        <taxon>Mollusca</taxon>
        <taxon>Gastropoda</taxon>
        <taxon>Heterobranchia</taxon>
        <taxon>Euthyneura</taxon>
        <taxon>Panpulmonata</taxon>
        <taxon>Sacoglossa</taxon>
        <taxon>Placobranchoidea</taxon>
        <taxon>Plakobranchidae</taxon>
        <taxon>Elysia</taxon>
    </lineage>
</organism>
<dbReference type="InterPro" id="IPR039353">
    <property type="entry name" value="TF_Adf1"/>
</dbReference>
<dbReference type="InterPro" id="IPR006578">
    <property type="entry name" value="MADF-dom"/>
</dbReference>
<sequence>MDSLNEAIIAAVEKRPHMYDKSDSKYSNRSYIARQWKEIGDEVGVDDQTARKKWTSIRDYFQRSCRVQAAAKPGTVVEKHKKWYLFDSLLFLVPHIGERTPSSQIVPLGTAEHSEDSEHALAGENSHDKLDTLVNGIDAASPVPTATTSFRSQANETKPVIPRRSSAYIANLRK</sequence>
<dbReference type="OrthoDB" id="6157247at2759"/>
<evidence type="ECO:0000313" key="2">
    <source>
        <dbReference type="EMBL" id="RUS89484.1"/>
    </source>
</evidence>
<feature type="non-terminal residue" evidence="2">
    <location>
        <position position="174"/>
    </location>
</feature>
<keyword evidence="3" id="KW-1185">Reference proteome</keyword>
<dbReference type="Pfam" id="PF10545">
    <property type="entry name" value="MADF_DNA_bdg"/>
    <property type="match status" value="1"/>
</dbReference>